<accession>A0A923S7G4</accession>
<reference evidence="1" key="1">
    <citation type="submission" date="2020-08" db="EMBL/GenBank/DDBJ databases">
        <title>Genome public.</title>
        <authorList>
            <person name="Liu C."/>
            <person name="Sun Q."/>
        </authorList>
    </citation>
    <scope>NUCLEOTIDE SEQUENCE</scope>
    <source>
        <strain evidence="1">BX15</strain>
    </source>
</reference>
<keyword evidence="2" id="KW-1185">Reference proteome</keyword>
<evidence type="ECO:0000313" key="1">
    <source>
        <dbReference type="EMBL" id="MBC5770645.1"/>
    </source>
</evidence>
<dbReference type="AlphaFoldDB" id="A0A923S7G4"/>
<dbReference type="EMBL" id="JACOQI010000008">
    <property type="protein sequence ID" value="MBC5770645.1"/>
    <property type="molecule type" value="Genomic_DNA"/>
</dbReference>
<evidence type="ECO:0000313" key="2">
    <source>
        <dbReference type="Proteomes" id="UP000620327"/>
    </source>
</evidence>
<dbReference type="Proteomes" id="UP000620327">
    <property type="component" value="Unassembled WGS sequence"/>
</dbReference>
<gene>
    <name evidence="1" type="ORF">H8Z83_09980</name>
</gene>
<proteinExistence type="predicted"/>
<name>A0A923S7G4_9FIRM</name>
<protein>
    <submittedName>
        <fullName evidence="1">Uncharacterized protein</fullName>
    </submittedName>
</protein>
<sequence>MTFFVEGEEEALPATLYVGDGYSLYIPDEDWDGPEQSTENGVPTDTWVSAFNSDVALSVSRYGDMTVTEARDAFAQSSGYEFEDLMGGSPGDLLTGTNEKGEYLSFFVAAGGGADSYAVSWRYPAEAAEGFGARLPTIAETFLAS</sequence>
<organism evidence="1 2">
    <name type="scientific">Dysosmobacter segnis</name>
    <dbReference type="NCBI Taxonomy" id="2763042"/>
    <lineage>
        <taxon>Bacteria</taxon>
        <taxon>Bacillati</taxon>
        <taxon>Bacillota</taxon>
        <taxon>Clostridia</taxon>
        <taxon>Eubacteriales</taxon>
        <taxon>Oscillospiraceae</taxon>
        <taxon>Dysosmobacter</taxon>
    </lineage>
</organism>
<comment type="caution">
    <text evidence="1">The sequence shown here is derived from an EMBL/GenBank/DDBJ whole genome shotgun (WGS) entry which is preliminary data.</text>
</comment>